<dbReference type="AlphaFoldDB" id="A0A2P2JFU6"/>
<keyword evidence="1 3" id="KW-0853">WD repeat</keyword>
<evidence type="ECO:0000256" key="2">
    <source>
        <dbReference type="ARBA" id="ARBA00022737"/>
    </source>
</evidence>
<sequence length="314" mass="34231">MMECCSQGRDGTVKCWDIVDGGLSRMPSLMIKTNSYHFCKLSVAKKAYATARQVDGMDFQNERKNREPVDESSLCDRGGIYGEDTTECSNPTLEDIHADGPEFIAIAGEQSSEVEIWDLKTAERVVRLPQLCVGASPNISANNRGMCMAVQAFLPSASQGTLNVLAGYEEGSMLLWDMRNPGVPVTSVKFHAEPVLSLSIDSFCKGGISGAADDKIVLYNLDPSLGSCVIKKEISFERPGISGTSIRPDGKIAATAGWDHRVRIYNYRKGNALAILKYHHATCNAVSYSSDCRLMASASEDTTVALWELYPPHT</sequence>
<reference evidence="4" key="1">
    <citation type="submission" date="2018-02" db="EMBL/GenBank/DDBJ databases">
        <title>Rhizophora mucronata_Transcriptome.</title>
        <authorList>
            <person name="Meera S.P."/>
            <person name="Sreeshan A."/>
            <person name="Augustine A."/>
        </authorList>
    </citation>
    <scope>NUCLEOTIDE SEQUENCE</scope>
    <source>
        <tissue evidence="4">Leaf</tissue>
    </source>
</reference>
<dbReference type="SUPFAM" id="SSF50978">
    <property type="entry name" value="WD40 repeat-like"/>
    <property type="match status" value="1"/>
</dbReference>
<feature type="repeat" description="WD" evidence="3">
    <location>
        <begin position="276"/>
        <end position="314"/>
    </location>
</feature>
<dbReference type="Gene3D" id="2.130.10.10">
    <property type="entry name" value="YVTN repeat-like/Quinoprotein amine dehydrogenase"/>
    <property type="match status" value="2"/>
</dbReference>
<dbReference type="PANTHER" id="PTHR19854:SF1">
    <property type="entry name" value="GUANINE NUCLEOTIDE-BINDING PROTEIN SUBUNIT BETA-LIKE PROTEIN 1"/>
    <property type="match status" value="1"/>
</dbReference>
<evidence type="ECO:0000313" key="4">
    <source>
        <dbReference type="EMBL" id="MBW92348.1"/>
    </source>
</evidence>
<dbReference type="PANTHER" id="PTHR19854">
    <property type="entry name" value="TRANSDUCIN BETA-LIKE 3"/>
    <property type="match status" value="1"/>
</dbReference>
<name>A0A2P2JFU6_RHIMU</name>
<dbReference type="InterPro" id="IPR001680">
    <property type="entry name" value="WD40_rpt"/>
</dbReference>
<evidence type="ECO:0000256" key="3">
    <source>
        <dbReference type="PROSITE-ProRule" id="PRU00221"/>
    </source>
</evidence>
<protein>
    <submittedName>
        <fullName evidence="4">Guanine nucleotide-binding protein subunit beta-like protein 1 isoform X1</fullName>
    </submittedName>
</protein>
<dbReference type="PROSITE" id="PS50294">
    <property type="entry name" value="WD_REPEATS_REGION"/>
    <property type="match status" value="1"/>
</dbReference>
<dbReference type="SMART" id="SM00320">
    <property type="entry name" value="WD40"/>
    <property type="match status" value="3"/>
</dbReference>
<organism evidence="4">
    <name type="scientific">Rhizophora mucronata</name>
    <name type="common">Asiatic mangrove</name>
    <dbReference type="NCBI Taxonomy" id="61149"/>
    <lineage>
        <taxon>Eukaryota</taxon>
        <taxon>Viridiplantae</taxon>
        <taxon>Streptophyta</taxon>
        <taxon>Embryophyta</taxon>
        <taxon>Tracheophyta</taxon>
        <taxon>Spermatophyta</taxon>
        <taxon>Magnoliopsida</taxon>
        <taxon>eudicotyledons</taxon>
        <taxon>Gunneridae</taxon>
        <taxon>Pentapetalae</taxon>
        <taxon>rosids</taxon>
        <taxon>fabids</taxon>
        <taxon>Malpighiales</taxon>
        <taxon>Rhizophoraceae</taxon>
        <taxon>Rhizophora</taxon>
    </lineage>
</organism>
<evidence type="ECO:0000256" key="1">
    <source>
        <dbReference type="ARBA" id="ARBA00022574"/>
    </source>
</evidence>
<accession>A0A2P2JFU6</accession>
<dbReference type="InterPro" id="IPR015943">
    <property type="entry name" value="WD40/YVTN_repeat-like_dom_sf"/>
</dbReference>
<dbReference type="Pfam" id="PF00400">
    <property type="entry name" value="WD40"/>
    <property type="match status" value="2"/>
</dbReference>
<dbReference type="PROSITE" id="PS50082">
    <property type="entry name" value="WD_REPEATS_2"/>
    <property type="match status" value="1"/>
</dbReference>
<dbReference type="PROSITE" id="PS00678">
    <property type="entry name" value="WD_REPEATS_1"/>
    <property type="match status" value="1"/>
</dbReference>
<dbReference type="InterPro" id="IPR019775">
    <property type="entry name" value="WD40_repeat_CS"/>
</dbReference>
<proteinExistence type="predicted"/>
<dbReference type="EMBL" id="GGEC01011865">
    <property type="protein sequence ID" value="MBW92348.1"/>
    <property type="molecule type" value="Transcribed_RNA"/>
</dbReference>
<keyword evidence="2" id="KW-0677">Repeat</keyword>
<dbReference type="InterPro" id="IPR036322">
    <property type="entry name" value="WD40_repeat_dom_sf"/>
</dbReference>